<organism evidence="3 4">
    <name type="scientific">Dipteronia dyeriana</name>
    <dbReference type="NCBI Taxonomy" id="168575"/>
    <lineage>
        <taxon>Eukaryota</taxon>
        <taxon>Viridiplantae</taxon>
        <taxon>Streptophyta</taxon>
        <taxon>Embryophyta</taxon>
        <taxon>Tracheophyta</taxon>
        <taxon>Spermatophyta</taxon>
        <taxon>Magnoliopsida</taxon>
        <taxon>eudicotyledons</taxon>
        <taxon>Gunneridae</taxon>
        <taxon>Pentapetalae</taxon>
        <taxon>rosids</taxon>
        <taxon>malvids</taxon>
        <taxon>Sapindales</taxon>
        <taxon>Sapindaceae</taxon>
        <taxon>Hippocastanoideae</taxon>
        <taxon>Acereae</taxon>
        <taxon>Dipteronia</taxon>
    </lineage>
</organism>
<name>A0AAD9X3H1_9ROSI</name>
<comment type="caution">
    <text evidence="3">The sequence shown here is derived from an EMBL/GenBank/DDBJ whole genome shotgun (WGS) entry which is preliminary data.</text>
</comment>
<gene>
    <name evidence="3" type="ORF">Ddye_011967</name>
</gene>
<feature type="transmembrane region" description="Helical" evidence="1">
    <location>
        <begin position="114"/>
        <end position="134"/>
    </location>
</feature>
<dbReference type="Pfam" id="PF13968">
    <property type="entry name" value="DUF4220"/>
    <property type="match status" value="1"/>
</dbReference>
<keyword evidence="4" id="KW-1185">Reference proteome</keyword>
<sequence>MEIFLEMLKKIWNVCEIRGLILSSLSLQVILILIGSRRKTNRAILIRVLVWCAYMSADWVATVCLSALAINDAALEDNSSRSTNSLQAFWAPFLLLHLGGPDTITACSLEDNELWLRHFLRFLVQVLVANYVYIRTWNNNILLTHLAIPVFIVGIIKYAERTWVLRSSSSERLKHSFLTDPDPGPDVAVILEQNVQNRHEKDSKLAMEILISLYAGLILGFYQRNYSYSIIHNKSPEDAFKIVAVELGFMYDKLYTKASLAYSCLGLFIRCISLCFLSSTLYAFATIIDKHPYQKIDIIITYTVLVGAIVLEVYAFILLIFSDWTKAGRNPLRSAICKSCPPHSLLNSRKRWSAVMGQYNLIRVCRKKPTNWCTVDVEFDHSLLLWHIATSICYYNDSQKGTNKDPDSRYEITNCLSDYMLYLLVIRQTMLRKGIGEIRYRDTCAETRRFFKQKGMFSDNTIKGACWKLTEDKVSGLQWLEDIKGDRSQSVLFSGCILAKVLENFEMKDEIGYKKKWEMISEVLPSQARHLLENTTLWSQEAGAARRQVVQSDEAVSELRTCDDPQAEHLRNAGSLNSRVGTGETRFDALSGKKRNLQQMMT</sequence>
<dbReference type="PANTHER" id="PTHR31325">
    <property type="entry name" value="OS01G0798800 PROTEIN-RELATED"/>
    <property type="match status" value="1"/>
</dbReference>
<feature type="transmembrane region" description="Helical" evidence="1">
    <location>
        <begin position="140"/>
        <end position="159"/>
    </location>
</feature>
<accession>A0AAD9X3H1</accession>
<dbReference type="EMBL" id="JANJYI010000004">
    <property type="protein sequence ID" value="KAK2652111.1"/>
    <property type="molecule type" value="Genomic_DNA"/>
</dbReference>
<evidence type="ECO:0000259" key="2">
    <source>
        <dbReference type="Pfam" id="PF13968"/>
    </source>
</evidence>
<dbReference type="InterPro" id="IPR025315">
    <property type="entry name" value="DUF4220"/>
</dbReference>
<dbReference type="Proteomes" id="UP001280121">
    <property type="component" value="Unassembled WGS sequence"/>
</dbReference>
<evidence type="ECO:0000313" key="3">
    <source>
        <dbReference type="EMBL" id="KAK2652111.1"/>
    </source>
</evidence>
<feature type="domain" description="DUF4220" evidence="2">
    <location>
        <begin position="51"/>
        <end position="363"/>
    </location>
</feature>
<protein>
    <recommendedName>
        <fullName evidence="2">DUF4220 domain-containing protein</fullName>
    </recommendedName>
</protein>
<feature type="transmembrane region" description="Helical" evidence="1">
    <location>
        <begin position="260"/>
        <end position="287"/>
    </location>
</feature>
<proteinExistence type="predicted"/>
<feature type="transmembrane region" description="Helical" evidence="1">
    <location>
        <begin position="48"/>
        <end position="69"/>
    </location>
</feature>
<dbReference type="AlphaFoldDB" id="A0AAD9X3H1"/>
<feature type="transmembrane region" description="Helical" evidence="1">
    <location>
        <begin position="205"/>
        <end position="222"/>
    </location>
</feature>
<keyword evidence="1" id="KW-0812">Transmembrane</keyword>
<evidence type="ECO:0000313" key="4">
    <source>
        <dbReference type="Proteomes" id="UP001280121"/>
    </source>
</evidence>
<evidence type="ECO:0000256" key="1">
    <source>
        <dbReference type="SAM" id="Phobius"/>
    </source>
</evidence>
<keyword evidence="1" id="KW-0472">Membrane</keyword>
<keyword evidence="1" id="KW-1133">Transmembrane helix</keyword>
<reference evidence="3" key="1">
    <citation type="journal article" date="2023" name="Plant J.">
        <title>Genome sequences and population genomics provide insights into the demographic history, inbreeding, and mutation load of two 'living fossil' tree species of Dipteronia.</title>
        <authorList>
            <person name="Feng Y."/>
            <person name="Comes H.P."/>
            <person name="Chen J."/>
            <person name="Zhu S."/>
            <person name="Lu R."/>
            <person name="Zhang X."/>
            <person name="Li P."/>
            <person name="Qiu J."/>
            <person name="Olsen K.M."/>
            <person name="Qiu Y."/>
        </authorList>
    </citation>
    <scope>NUCLEOTIDE SEQUENCE</scope>
    <source>
        <strain evidence="3">KIB01</strain>
    </source>
</reference>
<feature type="transmembrane region" description="Helical" evidence="1">
    <location>
        <begin position="299"/>
        <end position="321"/>
    </location>
</feature>